<dbReference type="STRING" id="38772.ENSGAGP00000015618"/>
<dbReference type="InterPro" id="IPR013783">
    <property type="entry name" value="Ig-like_fold"/>
</dbReference>
<evidence type="ECO:0000256" key="1">
    <source>
        <dbReference type="ARBA" id="ARBA00022729"/>
    </source>
</evidence>
<reference evidence="7" key="3">
    <citation type="submission" date="2025-09" db="UniProtKB">
        <authorList>
            <consortium name="Ensembl"/>
        </authorList>
    </citation>
    <scope>IDENTIFICATION</scope>
</reference>
<dbReference type="Gene3D" id="2.60.40.10">
    <property type="entry name" value="Immunoglobulins"/>
    <property type="match status" value="1"/>
</dbReference>
<keyword evidence="1 5" id="KW-0732">Signal</keyword>
<feature type="domain" description="Immunoglobulin V-set" evidence="6">
    <location>
        <begin position="47"/>
        <end position="123"/>
    </location>
</feature>
<keyword evidence="2" id="KW-1064">Adaptive immunity</keyword>
<feature type="chain" id="PRO_5019210837" description="Immunoglobulin V-set domain-containing protein" evidence="5">
    <location>
        <begin position="20"/>
        <end position="150"/>
    </location>
</feature>
<sequence>MAPLLLLLLNCGNFYGEFASTVFSGLSTEKNSVTQRQGQLTGVQSDSVTPGCTSSTEDAGYDIHWYKQDSSGQTKYLFRRSVGREHNGVGSRFSLDFRRAEKYVGLRIAVSELSDSAMYFCAVAERALGYHCGWVNRGAFTKSSDQFSLD</sequence>
<evidence type="ECO:0000256" key="4">
    <source>
        <dbReference type="ARBA" id="ARBA00023319"/>
    </source>
</evidence>
<evidence type="ECO:0000259" key="6">
    <source>
        <dbReference type="SMART" id="SM00406"/>
    </source>
</evidence>
<keyword evidence="8" id="KW-1185">Reference proteome</keyword>
<accession>A0A452HL11</accession>
<dbReference type="InterPro" id="IPR013106">
    <property type="entry name" value="Ig_V-set"/>
</dbReference>
<name>A0A452HL11_9SAUR</name>
<evidence type="ECO:0000313" key="7">
    <source>
        <dbReference type="Ensembl" id="ENSGAGP00000015618.1"/>
    </source>
</evidence>
<dbReference type="PANTHER" id="PTHR19367:SF45">
    <property type="entry name" value="IG-LIKE DOMAIN-CONTAINING PROTEIN"/>
    <property type="match status" value="1"/>
</dbReference>
<dbReference type="SMART" id="SM00406">
    <property type="entry name" value="IGv"/>
    <property type="match status" value="1"/>
</dbReference>
<dbReference type="Ensembl" id="ENSGAGT00000017838.1">
    <property type="protein sequence ID" value="ENSGAGP00000015618.1"/>
    <property type="gene ID" value="ENSGAGG00000011777.1"/>
</dbReference>
<dbReference type="AlphaFoldDB" id="A0A452HL11"/>
<dbReference type="PANTHER" id="PTHR19367">
    <property type="entry name" value="T-CELL RECEPTOR ALPHA CHAIN V REGION"/>
    <property type="match status" value="1"/>
</dbReference>
<evidence type="ECO:0000256" key="2">
    <source>
        <dbReference type="ARBA" id="ARBA00023130"/>
    </source>
</evidence>
<dbReference type="InterPro" id="IPR036179">
    <property type="entry name" value="Ig-like_dom_sf"/>
</dbReference>
<keyword evidence="2" id="KW-0391">Immunity</keyword>
<proteinExistence type="predicted"/>
<keyword evidence="3" id="KW-0675">Receptor</keyword>
<evidence type="ECO:0000256" key="5">
    <source>
        <dbReference type="SAM" id="SignalP"/>
    </source>
</evidence>
<dbReference type="GO" id="GO:0002250">
    <property type="term" value="P:adaptive immune response"/>
    <property type="evidence" value="ECO:0007669"/>
    <property type="project" value="UniProtKB-KW"/>
</dbReference>
<feature type="signal peptide" evidence="5">
    <location>
        <begin position="1"/>
        <end position="19"/>
    </location>
</feature>
<organism evidence="7 8">
    <name type="scientific">Gopherus agassizii</name>
    <name type="common">Agassiz's desert tortoise</name>
    <dbReference type="NCBI Taxonomy" id="38772"/>
    <lineage>
        <taxon>Eukaryota</taxon>
        <taxon>Metazoa</taxon>
        <taxon>Chordata</taxon>
        <taxon>Craniata</taxon>
        <taxon>Vertebrata</taxon>
        <taxon>Euteleostomi</taxon>
        <taxon>Archelosauria</taxon>
        <taxon>Testudinata</taxon>
        <taxon>Testudines</taxon>
        <taxon>Cryptodira</taxon>
        <taxon>Durocryptodira</taxon>
        <taxon>Testudinoidea</taxon>
        <taxon>Testudinidae</taxon>
        <taxon>Gopherus</taxon>
    </lineage>
</organism>
<reference evidence="7" key="2">
    <citation type="submission" date="2025-08" db="UniProtKB">
        <authorList>
            <consortium name="Ensembl"/>
        </authorList>
    </citation>
    <scope>IDENTIFICATION</scope>
</reference>
<keyword evidence="4" id="KW-0393">Immunoglobulin domain</keyword>
<dbReference type="Proteomes" id="UP000291020">
    <property type="component" value="Unassembled WGS sequence"/>
</dbReference>
<evidence type="ECO:0000256" key="3">
    <source>
        <dbReference type="ARBA" id="ARBA00023170"/>
    </source>
</evidence>
<dbReference type="InterPro" id="IPR051287">
    <property type="entry name" value="TCR_variable_region"/>
</dbReference>
<evidence type="ECO:0000313" key="8">
    <source>
        <dbReference type="Proteomes" id="UP000291020"/>
    </source>
</evidence>
<dbReference type="SUPFAM" id="SSF48726">
    <property type="entry name" value="Immunoglobulin"/>
    <property type="match status" value="1"/>
</dbReference>
<protein>
    <recommendedName>
        <fullName evidence="6">Immunoglobulin V-set domain-containing protein</fullName>
    </recommendedName>
</protein>
<reference evidence="8" key="1">
    <citation type="journal article" date="2017" name="PLoS ONE">
        <title>The Agassiz's desert tortoise genome provides a resource for the conservation of a threatened species.</title>
        <authorList>
            <person name="Tollis M."/>
            <person name="DeNardo D.F."/>
            <person name="Cornelius J.A."/>
            <person name="Dolby G.A."/>
            <person name="Edwards T."/>
            <person name="Henen B.T."/>
            <person name="Karl A.E."/>
            <person name="Murphy R.W."/>
            <person name="Kusumi K."/>
        </authorList>
    </citation>
    <scope>NUCLEOTIDE SEQUENCE [LARGE SCALE GENOMIC DNA]</scope>
</reference>
<dbReference type="Pfam" id="PF07686">
    <property type="entry name" value="V-set"/>
    <property type="match status" value="1"/>
</dbReference>